<organism evidence="3 4">
    <name type="scientific">Nocardioides gansuensis</name>
    <dbReference type="NCBI Taxonomy" id="2138300"/>
    <lineage>
        <taxon>Bacteria</taxon>
        <taxon>Bacillati</taxon>
        <taxon>Actinomycetota</taxon>
        <taxon>Actinomycetes</taxon>
        <taxon>Propionibacteriales</taxon>
        <taxon>Nocardioidaceae</taxon>
        <taxon>Nocardioides</taxon>
    </lineage>
</organism>
<dbReference type="InterPro" id="IPR051218">
    <property type="entry name" value="Sec_MonoDiacylglyc_Lipase"/>
</dbReference>
<feature type="region of interest" description="Disordered" evidence="1">
    <location>
        <begin position="1"/>
        <end position="51"/>
    </location>
</feature>
<dbReference type="RefSeq" id="WP_116571101.1">
    <property type="nucleotide sequence ID" value="NZ_QDGZ01000002.1"/>
</dbReference>
<dbReference type="OrthoDB" id="5522031at2"/>
<feature type="domain" description="Fungal lipase-type" evidence="2">
    <location>
        <begin position="138"/>
        <end position="300"/>
    </location>
</feature>
<dbReference type="InterPro" id="IPR029058">
    <property type="entry name" value="AB_hydrolase_fold"/>
</dbReference>
<dbReference type="PANTHER" id="PTHR45856">
    <property type="entry name" value="ALPHA/BETA-HYDROLASES SUPERFAMILY PROTEIN"/>
    <property type="match status" value="1"/>
</dbReference>
<dbReference type="Pfam" id="PF01764">
    <property type="entry name" value="Lipase_3"/>
    <property type="match status" value="1"/>
</dbReference>
<dbReference type="Proteomes" id="UP000246018">
    <property type="component" value="Unassembled WGS sequence"/>
</dbReference>
<name>A0A2T8FD39_9ACTN</name>
<dbReference type="Gene3D" id="3.40.50.1820">
    <property type="entry name" value="alpha/beta hydrolase"/>
    <property type="match status" value="1"/>
</dbReference>
<proteinExistence type="predicted"/>
<dbReference type="SUPFAM" id="SSF53474">
    <property type="entry name" value="alpha/beta-Hydrolases"/>
    <property type="match status" value="1"/>
</dbReference>
<reference evidence="3 4" key="1">
    <citation type="submission" date="2018-04" db="EMBL/GenBank/DDBJ databases">
        <title>Genome of Nocardioides gansuensis WSJ-1.</title>
        <authorList>
            <person name="Wu S."/>
            <person name="Wang G."/>
        </authorList>
    </citation>
    <scope>NUCLEOTIDE SEQUENCE [LARGE SCALE GENOMIC DNA]</scope>
    <source>
        <strain evidence="3 4">WSJ-1</strain>
    </source>
</reference>
<evidence type="ECO:0000313" key="4">
    <source>
        <dbReference type="Proteomes" id="UP000246018"/>
    </source>
</evidence>
<evidence type="ECO:0000256" key="1">
    <source>
        <dbReference type="SAM" id="MobiDB-lite"/>
    </source>
</evidence>
<dbReference type="InterPro" id="IPR002921">
    <property type="entry name" value="Fungal_lipase-type"/>
</dbReference>
<dbReference type="GO" id="GO:0006629">
    <property type="term" value="P:lipid metabolic process"/>
    <property type="evidence" value="ECO:0007669"/>
    <property type="project" value="InterPro"/>
</dbReference>
<comment type="caution">
    <text evidence="3">The sequence shown here is derived from an EMBL/GenBank/DDBJ whole genome shotgun (WGS) entry which is preliminary data.</text>
</comment>
<evidence type="ECO:0000313" key="3">
    <source>
        <dbReference type="EMBL" id="PVG83627.1"/>
    </source>
</evidence>
<dbReference type="EMBL" id="QDGZ01000002">
    <property type="protein sequence ID" value="PVG83627.1"/>
    <property type="molecule type" value="Genomic_DNA"/>
</dbReference>
<dbReference type="PANTHER" id="PTHR45856:SF11">
    <property type="entry name" value="FUNGAL LIPASE-LIKE DOMAIN-CONTAINING PROTEIN"/>
    <property type="match status" value="1"/>
</dbReference>
<dbReference type="AlphaFoldDB" id="A0A2T8FD39"/>
<keyword evidence="4" id="KW-1185">Reference proteome</keyword>
<feature type="compositionally biased region" description="Basic and acidic residues" evidence="1">
    <location>
        <begin position="37"/>
        <end position="48"/>
    </location>
</feature>
<evidence type="ECO:0000259" key="2">
    <source>
        <dbReference type="Pfam" id="PF01764"/>
    </source>
</evidence>
<accession>A0A2T8FD39</accession>
<sequence>MTEATTDNDSPLGKPAESTPPGQLPPTRSGVFTLDSRGPDPKALEPLKDPAAMPRFPVYPNLAETLNETVDHPDDTVARVLATCAGYGYSTADTVAMIMSRLGLERNNTRMVALGVDAMLIVSTAFLVQSEDGRVVILAYRGTEPDNVISWLTDLDVYTDTIQLETDTGAAGFEVHAGFYRNVRATRHEVLAALQRALDGRSVTEDGSPVDHPMESLYITGHSLGAAMAALMAVMLVEDDDYAPIAEKLRAVYTFGQPMVGSPAFADHCAGLTLRDGSHLQDRLIRYIHRRDVVPRLPPRISGRYQHFGLEYEYKGEWPWQQNTTAAGQVRGLTEFALVPLDWAERRLRLVPIASRLRPFLYSLDDHGPLQYIRALTPPGEPTEFGD</sequence>
<protein>
    <recommendedName>
        <fullName evidence="2">Fungal lipase-type domain-containing protein</fullName>
    </recommendedName>
</protein>
<gene>
    <name evidence="3" type="ORF">DDE18_04675</name>
</gene>
<dbReference type="CDD" id="cd00519">
    <property type="entry name" value="Lipase_3"/>
    <property type="match status" value="1"/>
</dbReference>